<keyword evidence="3" id="KW-1185">Reference proteome</keyword>
<reference evidence="2 3" key="2">
    <citation type="submission" date="2018-11" db="EMBL/GenBank/DDBJ databases">
        <authorList>
            <consortium name="Pathogen Informatics"/>
        </authorList>
    </citation>
    <scope>NUCLEOTIDE SEQUENCE [LARGE SCALE GENOMIC DNA]</scope>
</reference>
<evidence type="ECO:0000256" key="1">
    <source>
        <dbReference type="SAM" id="MobiDB-lite"/>
    </source>
</evidence>
<evidence type="ECO:0000313" key="4">
    <source>
        <dbReference type="WBParaSite" id="TCNE_0001853801-mRNA-1"/>
    </source>
</evidence>
<reference evidence="4" key="1">
    <citation type="submission" date="2016-06" db="UniProtKB">
        <authorList>
            <consortium name="WormBaseParasite"/>
        </authorList>
    </citation>
    <scope>IDENTIFICATION</scope>
</reference>
<dbReference type="EMBL" id="UYWY01025642">
    <property type="protein sequence ID" value="VDM49855.1"/>
    <property type="molecule type" value="Genomic_DNA"/>
</dbReference>
<dbReference type="Proteomes" id="UP000050794">
    <property type="component" value="Unassembled WGS sequence"/>
</dbReference>
<feature type="region of interest" description="Disordered" evidence="1">
    <location>
        <begin position="1"/>
        <end position="64"/>
    </location>
</feature>
<gene>
    <name evidence="2" type="ORF">TCNE_LOCUS18534</name>
</gene>
<dbReference type="WBParaSite" id="TCNE_0001853801-mRNA-1">
    <property type="protein sequence ID" value="TCNE_0001853801-mRNA-1"/>
    <property type="gene ID" value="TCNE_0001853801"/>
</dbReference>
<accession>A0A183VCR4</accession>
<organism evidence="3 4">
    <name type="scientific">Toxocara canis</name>
    <name type="common">Canine roundworm</name>
    <dbReference type="NCBI Taxonomy" id="6265"/>
    <lineage>
        <taxon>Eukaryota</taxon>
        <taxon>Metazoa</taxon>
        <taxon>Ecdysozoa</taxon>
        <taxon>Nematoda</taxon>
        <taxon>Chromadorea</taxon>
        <taxon>Rhabditida</taxon>
        <taxon>Spirurina</taxon>
        <taxon>Ascaridomorpha</taxon>
        <taxon>Ascaridoidea</taxon>
        <taxon>Toxocaridae</taxon>
        <taxon>Toxocara</taxon>
    </lineage>
</organism>
<feature type="compositionally biased region" description="Basic residues" evidence="1">
    <location>
        <begin position="90"/>
        <end position="99"/>
    </location>
</feature>
<feature type="compositionally biased region" description="Low complexity" evidence="1">
    <location>
        <begin position="27"/>
        <end position="46"/>
    </location>
</feature>
<name>A0A183VCR4_TOXCA</name>
<sequence>MVARTTSAGLPLRRPHSSANATHKKQQQCCISKQQNVQQAAAAAAQRDNGEEEEGGEFDIASVPRASIEERAQHSLIVDCDSLAREPARRRIGRNRRRPLLSCSTHRETHARGRTLV</sequence>
<proteinExistence type="predicted"/>
<evidence type="ECO:0000313" key="2">
    <source>
        <dbReference type="EMBL" id="VDM49855.1"/>
    </source>
</evidence>
<evidence type="ECO:0000313" key="3">
    <source>
        <dbReference type="Proteomes" id="UP000050794"/>
    </source>
</evidence>
<dbReference type="AlphaFoldDB" id="A0A183VCR4"/>
<protein>
    <submittedName>
        <fullName evidence="2 4">Uncharacterized protein</fullName>
    </submittedName>
</protein>
<feature type="region of interest" description="Disordered" evidence="1">
    <location>
        <begin position="90"/>
        <end position="117"/>
    </location>
</feature>